<name>A0AC34QV24_9BILA</name>
<sequence>MTRFLLIFIIFAIFLVPITAERLLVTAEDIARKCCTDETIDCCANAIKNRTRLNCPEFNREDIRESTECLQQEIFGKNLTDEIGVDDLKCCQVFTKNDNDPDNECPVLCSDTVLTIGMDSAEKIHRIQNCENGKTLVKCFKKCLELSRESKPFSFRRYCSWKDRMIPGQLYIGDILKLK</sequence>
<accession>A0AC34QV24</accession>
<proteinExistence type="predicted"/>
<protein>
    <submittedName>
        <fullName evidence="2">Uncharacterized protein</fullName>
    </submittedName>
</protein>
<evidence type="ECO:0000313" key="1">
    <source>
        <dbReference type="Proteomes" id="UP000887576"/>
    </source>
</evidence>
<dbReference type="WBParaSite" id="JU765_v2.g19487.t1">
    <property type="protein sequence ID" value="JU765_v2.g19487.t1"/>
    <property type="gene ID" value="JU765_v2.g19487"/>
</dbReference>
<reference evidence="2" key="1">
    <citation type="submission" date="2022-11" db="UniProtKB">
        <authorList>
            <consortium name="WormBaseParasite"/>
        </authorList>
    </citation>
    <scope>IDENTIFICATION</scope>
</reference>
<organism evidence="1 2">
    <name type="scientific">Panagrolaimus sp. JU765</name>
    <dbReference type="NCBI Taxonomy" id="591449"/>
    <lineage>
        <taxon>Eukaryota</taxon>
        <taxon>Metazoa</taxon>
        <taxon>Ecdysozoa</taxon>
        <taxon>Nematoda</taxon>
        <taxon>Chromadorea</taxon>
        <taxon>Rhabditida</taxon>
        <taxon>Tylenchina</taxon>
        <taxon>Panagrolaimomorpha</taxon>
        <taxon>Panagrolaimoidea</taxon>
        <taxon>Panagrolaimidae</taxon>
        <taxon>Panagrolaimus</taxon>
    </lineage>
</organism>
<evidence type="ECO:0000313" key="2">
    <source>
        <dbReference type="WBParaSite" id="JU765_v2.g19487.t1"/>
    </source>
</evidence>
<dbReference type="Proteomes" id="UP000887576">
    <property type="component" value="Unplaced"/>
</dbReference>